<dbReference type="PANTHER" id="PTHR34068">
    <property type="entry name" value="UPF0145 PROTEIN YBJQ"/>
    <property type="match status" value="1"/>
</dbReference>
<dbReference type="Gene3D" id="3.30.110.70">
    <property type="entry name" value="Hypothetical protein apc22750. Chain B"/>
    <property type="match status" value="1"/>
</dbReference>
<evidence type="ECO:0000313" key="3">
    <source>
        <dbReference type="Proteomes" id="UP001595816"/>
    </source>
</evidence>
<comment type="similarity">
    <text evidence="1">Belongs to the UPF0145 family.</text>
</comment>
<organism evidence="2 3">
    <name type="scientific">Hamadaea flava</name>
    <dbReference type="NCBI Taxonomy" id="1742688"/>
    <lineage>
        <taxon>Bacteria</taxon>
        <taxon>Bacillati</taxon>
        <taxon>Actinomycetota</taxon>
        <taxon>Actinomycetes</taxon>
        <taxon>Micromonosporales</taxon>
        <taxon>Micromonosporaceae</taxon>
        <taxon>Hamadaea</taxon>
    </lineage>
</organism>
<keyword evidence="3" id="KW-1185">Reference proteome</keyword>
<dbReference type="InterPro" id="IPR035439">
    <property type="entry name" value="UPF0145_dom_sf"/>
</dbReference>
<dbReference type="RefSeq" id="WP_253762743.1">
    <property type="nucleotide sequence ID" value="NZ_JAMZDZ010000001.1"/>
</dbReference>
<proteinExistence type="inferred from homology"/>
<evidence type="ECO:0000313" key="2">
    <source>
        <dbReference type="EMBL" id="MFC4136077.1"/>
    </source>
</evidence>
<name>A0ABV8M062_9ACTN</name>
<dbReference type="SUPFAM" id="SSF117782">
    <property type="entry name" value="YbjQ-like"/>
    <property type="match status" value="1"/>
</dbReference>
<dbReference type="EMBL" id="JBHSAY010000028">
    <property type="protein sequence ID" value="MFC4136077.1"/>
    <property type="molecule type" value="Genomic_DNA"/>
</dbReference>
<reference evidence="3" key="1">
    <citation type="journal article" date="2019" name="Int. J. Syst. Evol. Microbiol.">
        <title>The Global Catalogue of Microorganisms (GCM) 10K type strain sequencing project: providing services to taxonomists for standard genome sequencing and annotation.</title>
        <authorList>
            <consortium name="The Broad Institute Genomics Platform"/>
            <consortium name="The Broad Institute Genome Sequencing Center for Infectious Disease"/>
            <person name="Wu L."/>
            <person name="Ma J."/>
        </authorList>
    </citation>
    <scope>NUCLEOTIDE SEQUENCE [LARGE SCALE GENOMIC DNA]</scope>
    <source>
        <strain evidence="3">CGMCC 4.7289</strain>
    </source>
</reference>
<dbReference type="InterPro" id="IPR002765">
    <property type="entry name" value="UPF0145_YbjQ-like"/>
</dbReference>
<evidence type="ECO:0000256" key="1">
    <source>
        <dbReference type="ARBA" id="ARBA00010751"/>
    </source>
</evidence>
<dbReference type="Pfam" id="PF01906">
    <property type="entry name" value="YbjQ_1"/>
    <property type="match status" value="1"/>
</dbReference>
<gene>
    <name evidence="2" type="ORF">ACFOZ4_36185</name>
</gene>
<protein>
    <submittedName>
        <fullName evidence="2">Heavy metal-binding domain-containing protein</fullName>
    </submittedName>
</protein>
<sequence length="143" mass="15453">MTAPNTAPNHRLSLRNGVLVVTTDVVHGRTVQHVLGQVLGIAARSKNPYGEGFVNLRTGGSNGAEVRRDLLVACRWEAVDDMTAAAAQFGADAVIAMRFDHRQVTESWFEVCAYGTAVILTPPPTDIPVARRAPAYAEATRRQ</sequence>
<comment type="caution">
    <text evidence="2">The sequence shown here is derived from an EMBL/GenBank/DDBJ whole genome shotgun (WGS) entry which is preliminary data.</text>
</comment>
<dbReference type="Proteomes" id="UP001595816">
    <property type="component" value="Unassembled WGS sequence"/>
</dbReference>
<accession>A0ABV8M062</accession>